<keyword evidence="9 10" id="KW-1208">Phospholipid metabolism</keyword>
<keyword evidence="5 10" id="KW-1133">Transmembrane helix</keyword>
<keyword evidence="1 10" id="KW-1003">Cell membrane</keyword>
<dbReference type="SUPFAM" id="SSF51735">
    <property type="entry name" value="NAD(P)-binding Rossmann-fold domains"/>
    <property type="match status" value="1"/>
</dbReference>
<evidence type="ECO:0000256" key="1">
    <source>
        <dbReference type="ARBA" id="ARBA00022475"/>
    </source>
</evidence>
<evidence type="ECO:0000256" key="4">
    <source>
        <dbReference type="ARBA" id="ARBA00022692"/>
    </source>
</evidence>
<keyword evidence="8 10" id="KW-0594">Phospholipid biosynthesis</keyword>
<dbReference type="Gene3D" id="3.40.50.720">
    <property type="entry name" value="NAD(P)-binding Rossmann-like Domain"/>
    <property type="match status" value="1"/>
</dbReference>
<dbReference type="AlphaFoldDB" id="A0AAU7U8W7"/>
<dbReference type="InterPro" id="IPR036291">
    <property type="entry name" value="NAD(P)-bd_dom_sf"/>
</dbReference>
<evidence type="ECO:0000259" key="11">
    <source>
        <dbReference type="Pfam" id="PF01488"/>
    </source>
</evidence>
<dbReference type="KEGG" id="dsc:ABOD76_15945"/>
<comment type="function">
    <text evidence="10">Catalyzes the transfer of an acyl group from acyl-phosphate (acyl-PO(4)) to glycerol-3-phosphate (G3P) to form lysophosphatidic acid (LPA). This enzyme utilizes acyl-phosphate as fatty acyl donor, but not acyl-CoA or acyl-ACP.</text>
</comment>
<dbReference type="RefSeq" id="WP_350242955.1">
    <property type="nucleotide sequence ID" value="NZ_CP158299.1"/>
</dbReference>
<evidence type="ECO:0000256" key="5">
    <source>
        <dbReference type="ARBA" id="ARBA00022989"/>
    </source>
</evidence>
<keyword evidence="7 10" id="KW-0472">Membrane</keyword>
<evidence type="ECO:0000313" key="12">
    <source>
        <dbReference type="EMBL" id="XBV84918.1"/>
    </source>
</evidence>
<dbReference type="EMBL" id="CP158299">
    <property type="protein sequence ID" value="XBV84918.1"/>
    <property type="molecule type" value="Genomic_DNA"/>
</dbReference>
<keyword evidence="4 10" id="KW-0812">Transmembrane</keyword>
<dbReference type="PANTHER" id="PTHR30309">
    <property type="entry name" value="INNER MEMBRANE PROTEIN YGIH"/>
    <property type="match status" value="1"/>
</dbReference>
<dbReference type="PANTHER" id="PTHR30309:SF0">
    <property type="entry name" value="GLYCEROL-3-PHOSPHATE ACYLTRANSFERASE-RELATED"/>
    <property type="match status" value="1"/>
</dbReference>
<accession>A0AAU7U8W7</accession>
<comment type="similarity">
    <text evidence="10">Belongs to the PlsY family.</text>
</comment>
<keyword evidence="6 10" id="KW-0443">Lipid metabolism</keyword>
<evidence type="ECO:0000256" key="9">
    <source>
        <dbReference type="ARBA" id="ARBA00023264"/>
    </source>
</evidence>
<comment type="subunit">
    <text evidence="10">Probably interacts with PlsX.</text>
</comment>
<evidence type="ECO:0000256" key="6">
    <source>
        <dbReference type="ARBA" id="ARBA00023098"/>
    </source>
</evidence>
<sequence length="562" mass="59509">MLFLSIVLLALAFLVGSLPLGHLLLARLGLDTRVNSAYNLGVENVLRRVGPGPALLSAALDAAKGFLAVLMTSSLSGVSGSGPELSVLAGLAAYLGHLNPPARLYGATAPRGRGNLVLLGVLAGLSVAAHLNYWYTVLPLVVYAGVLGLGGFVSVATLAGLAVFALLIGLSGLGVAAKLAALALLLSAAWRFKENIGRVLDGTEPRIGQDVPVTGKRDDVVVAAFMIHPLDLQDFWQSRRFSWMRPLVQRGVIREQTVRQMAESIRPMKVGELSGIRTTGGKEVRAYLLSSPLLPEVFRDNPELATRRAVEGARLAQELGASVFGLGAFWSVVGNKGIDVQAAVPGITVTNGGAYTSGTIKAAIPGILQHFQAEGRDLKQATAAVVGANGVVAFGIARTIAPQVRRVIMLGRDLERLERSANTLRRANKDTEIITTTDYGALREADLIFTATSDPDPVIFPQHVKPGTWIFDEGRPADVDDSVRAVPGVRIIPGGVVRPPGRMQTQVNLHFGEGAVPACLAETLIIAATGEHERKSLGAQTLTENVNFFVEQADRLGFHVVD</sequence>
<feature type="domain" description="Quinate/shikimate 5-dehydrogenase/glutamyl-tRNA reductase" evidence="11">
    <location>
        <begin position="376"/>
        <end position="491"/>
    </location>
</feature>
<evidence type="ECO:0000256" key="7">
    <source>
        <dbReference type="ARBA" id="ARBA00023136"/>
    </source>
</evidence>
<comment type="subcellular location">
    <subcellularLocation>
        <location evidence="10">Cell membrane</location>
        <topology evidence="10">Multi-pass membrane protein</topology>
    </subcellularLocation>
</comment>
<feature type="transmembrane region" description="Helical" evidence="10">
    <location>
        <begin position="141"/>
        <end position="168"/>
    </location>
</feature>
<dbReference type="SMART" id="SM01207">
    <property type="entry name" value="G3P_acyltransf"/>
    <property type="match status" value="1"/>
</dbReference>
<keyword evidence="12" id="KW-0012">Acyltransferase</keyword>
<comment type="catalytic activity">
    <reaction evidence="10">
        <text>an acyl phosphate + sn-glycerol 3-phosphate = a 1-acyl-sn-glycero-3-phosphate + phosphate</text>
        <dbReference type="Rhea" id="RHEA:34075"/>
        <dbReference type="ChEBI" id="CHEBI:43474"/>
        <dbReference type="ChEBI" id="CHEBI:57597"/>
        <dbReference type="ChEBI" id="CHEBI:57970"/>
        <dbReference type="ChEBI" id="CHEBI:59918"/>
        <dbReference type="EC" id="2.3.1.275"/>
    </reaction>
</comment>
<gene>
    <name evidence="10" type="primary">plsY</name>
    <name evidence="12" type="ORF">ABOD76_15945</name>
</gene>
<comment type="caution">
    <text evidence="10">Lacks conserved residue(s) required for the propagation of feature annotation.</text>
</comment>
<dbReference type="GO" id="GO:0043772">
    <property type="term" value="F:acyl-phosphate glycerol-3-phosphate acyltransferase activity"/>
    <property type="evidence" value="ECO:0007669"/>
    <property type="project" value="UniProtKB-UniRule"/>
</dbReference>
<feature type="transmembrane region" description="Helical" evidence="10">
    <location>
        <begin position="116"/>
        <end position="135"/>
    </location>
</feature>
<protein>
    <recommendedName>
        <fullName evidence="10">Glycerol-3-phosphate acyltransferase</fullName>
    </recommendedName>
    <alternativeName>
        <fullName evidence="10">Acyl-PO4 G3P acyltransferase</fullName>
    </alternativeName>
    <alternativeName>
        <fullName evidence="10">Acyl-phosphate--glycerol-3-phosphate acyltransferase</fullName>
    </alternativeName>
    <alternativeName>
        <fullName evidence="10">G3P acyltransferase</fullName>
        <shortName evidence="10">GPAT</shortName>
        <ecNumber evidence="10">2.3.1.275</ecNumber>
    </alternativeName>
    <alternativeName>
        <fullName evidence="10">Lysophosphatidic acid synthase</fullName>
        <shortName evidence="10">LPA synthase</shortName>
    </alternativeName>
</protein>
<feature type="transmembrane region" description="Helical" evidence="10">
    <location>
        <begin position="175"/>
        <end position="192"/>
    </location>
</feature>
<dbReference type="EC" id="2.3.1.275" evidence="10"/>
<dbReference type="Pfam" id="PF01488">
    <property type="entry name" value="Shikimate_DH"/>
    <property type="match status" value="1"/>
</dbReference>
<dbReference type="HAMAP" id="MF_01043">
    <property type="entry name" value="PlsY"/>
    <property type="match status" value="1"/>
</dbReference>
<dbReference type="InterPro" id="IPR006151">
    <property type="entry name" value="Shikm_DH/Glu-tRNA_Rdtase"/>
</dbReference>
<dbReference type="InterPro" id="IPR003811">
    <property type="entry name" value="G3P_acylTferase_PlsY"/>
</dbReference>
<reference evidence="12" key="1">
    <citation type="submission" date="2024-06" db="EMBL/GenBank/DDBJ databases">
        <title>Draft Genome Sequence of Deinococcus sonorensis Type Strain KR-87, a Biofilm Producing Representative of the Genus Deinococcus.</title>
        <authorList>
            <person name="Boren L.S."/>
            <person name="Grosso R.A."/>
            <person name="Hugenberg-Cox A.N."/>
            <person name="Hill J.T.E."/>
            <person name="Albert C.M."/>
            <person name="Tuohy J.M."/>
        </authorList>
    </citation>
    <scope>NUCLEOTIDE SEQUENCE</scope>
    <source>
        <strain evidence="12">KR-87</strain>
    </source>
</reference>
<dbReference type="GO" id="GO:0008654">
    <property type="term" value="P:phospholipid biosynthetic process"/>
    <property type="evidence" value="ECO:0007669"/>
    <property type="project" value="UniProtKB-UniRule"/>
</dbReference>
<evidence type="ECO:0000256" key="10">
    <source>
        <dbReference type="HAMAP-Rule" id="MF_01043"/>
    </source>
</evidence>
<evidence type="ECO:0000256" key="8">
    <source>
        <dbReference type="ARBA" id="ARBA00023209"/>
    </source>
</evidence>
<keyword evidence="3 10" id="KW-0808">Transferase</keyword>
<dbReference type="Pfam" id="PF02660">
    <property type="entry name" value="G3P_acyltransf"/>
    <property type="match status" value="1"/>
</dbReference>
<evidence type="ECO:0000256" key="2">
    <source>
        <dbReference type="ARBA" id="ARBA00022516"/>
    </source>
</evidence>
<organism evidence="12">
    <name type="scientific">Deinococcus sonorensis KR-87</name>
    <dbReference type="NCBI Taxonomy" id="694439"/>
    <lineage>
        <taxon>Bacteria</taxon>
        <taxon>Thermotogati</taxon>
        <taxon>Deinococcota</taxon>
        <taxon>Deinococci</taxon>
        <taxon>Deinococcales</taxon>
        <taxon>Deinococcaceae</taxon>
        <taxon>Deinococcus</taxon>
    </lineage>
</organism>
<evidence type="ECO:0000256" key="3">
    <source>
        <dbReference type="ARBA" id="ARBA00022679"/>
    </source>
</evidence>
<dbReference type="GO" id="GO:0005886">
    <property type="term" value="C:plasma membrane"/>
    <property type="evidence" value="ECO:0007669"/>
    <property type="project" value="UniProtKB-SubCell"/>
</dbReference>
<keyword evidence="2 10" id="KW-0444">Lipid biosynthesis</keyword>
<comment type="pathway">
    <text evidence="10">Lipid metabolism; phospholipid metabolism.</text>
</comment>
<name>A0AAU7U8W7_9DEIO</name>
<proteinExistence type="inferred from homology"/>